<accession>A0A853EJT3</accession>
<name>A0A853EJT3_9ACTO</name>
<evidence type="ECO:0000313" key="3">
    <source>
        <dbReference type="Proteomes" id="UP000572528"/>
    </source>
</evidence>
<dbReference type="RefSeq" id="WP_179899643.1">
    <property type="nucleotide sequence ID" value="NZ_JACBXV010000012.1"/>
</dbReference>
<dbReference type="Proteomes" id="UP000572528">
    <property type="component" value="Unassembled WGS sequence"/>
</dbReference>
<organism evidence="2 3">
    <name type="scientific">Actinomyces bowdenii</name>
    <dbReference type="NCBI Taxonomy" id="131109"/>
    <lineage>
        <taxon>Bacteria</taxon>
        <taxon>Bacillati</taxon>
        <taxon>Actinomycetota</taxon>
        <taxon>Actinomycetes</taxon>
        <taxon>Actinomycetales</taxon>
        <taxon>Actinomycetaceae</taxon>
        <taxon>Actinomyces</taxon>
    </lineage>
</organism>
<proteinExistence type="predicted"/>
<evidence type="ECO:0000256" key="1">
    <source>
        <dbReference type="SAM" id="MobiDB-lite"/>
    </source>
</evidence>
<sequence length="69" mass="7229">MPVFTKQVTTDAGESIGLTRTTDVPVEIRALTADGWTQEEDPAPEAKPAQAKPPAGKPAAQPAQTSDKN</sequence>
<feature type="region of interest" description="Disordered" evidence="1">
    <location>
        <begin position="32"/>
        <end position="69"/>
    </location>
</feature>
<reference evidence="2 3" key="1">
    <citation type="submission" date="2020-07" db="EMBL/GenBank/DDBJ databases">
        <title>MOT database genomes.</title>
        <authorList>
            <person name="Joseph S."/>
            <person name="Aduse-Opoku J."/>
            <person name="Hashim A."/>
            <person name="Wade W."/>
            <person name="Curtis M."/>
        </authorList>
    </citation>
    <scope>NUCLEOTIDE SEQUENCE [LARGE SCALE GENOMIC DNA]</scope>
    <source>
        <strain evidence="2 3">WMus004</strain>
    </source>
</reference>
<comment type="caution">
    <text evidence="2">The sequence shown here is derived from an EMBL/GenBank/DDBJ whole genome shotgun (WGS) entry which is preliminary data.</text>
</comment>
<gene>
    <name evidence="2" type="ORF">HZZ05_01955</name>
</gene>
<dbReference type="AlphaFoldDB" id="A0A853EJT3"/>
<dbReference type="EMBL" id="JACBXV010000012">
    <property type="protein sequence ID" value="NYS68301.1"/>
    <property type="molecule type" value="Genomic_DNA"/>
</dbReference>
<feature type="compositionally biased region" description="Low complexity" evidence="1">
    <location>
        <begin position="46"/>
        <end position="69"/>
    </location>
</feature>
<evidence type="ECO:0000313" key="2">
    <source>
        <dbReference type="EMBL" id="NYS68301.1"/>
    </source>
</evidence>
<protein>
    <submittedName>
        <fullName evidence="2">Uncharacterized protein</fullName>
    </submittedName>
</protein>